<proteinExistence type="predicted"/>
<dbReference type="HOGENOM" id="CLU_3265244_0_0_9"/>
<comment type="caution">
    <text evidence="1">The sequence shown here is derived from an EMBL/GenBank/DDBJ whole genome shotgun (WGS) entry which is preliminary data.</text>
</comment>
<dbReference type="AlphaFoldDB" id="R8NIM7"/>
<name>R8NIM7_BACCX</name>
<dbReference type="PATRIC" id="fig|1053236.3.peg.735"/>
<reference evidence="2" key="1">
    <citation type="submission" date="2012-12" db="EMBL/GenBank/DDBJ databases">
        <title>The genome sequence of Bacillus cereus VD146.</title>
        <authorList>
            <consortium name="The Broad Institute Genome Sequencing Platform"/>
            <consortium name="The Broad Institute Genome Sequencing Center for Infectious Disease"/>
            <person name="Feldgarden M."/>
            <person name="Van der Auwera G.A."/>
            <person name="Mahillon J."/>
            <person name="Duprez V."/>
            <person name="Timmery S."/>
            <person name="Mattelet C."/>
            <person name="Dierick K."/>
            <person name="Sun M."/>
            <person name="Yu Z."/>
            <person name="Zhu L."/>
            <person name="Hu X."/>
            <person name="Shank E.B."/>
            <person name="Swiecicka I."/>
            <person name="Hansen B.M."/>
            <person name="Andrup L."/>
            <person name="Walker B."/>
            <person name="Young S.K."/>
            <person name="Zeng Q."/>
            <person name="Gargeya S."/>
            <person name="Fitzgerald M."/>
            <person name="Haas B."/>
            <person name="Abouelleil A."/>
            <person name="Alvarado L."/>
            <person name="Arachchi H.M."/>
            <person name="Berlin A.M."/>
            <person name="Chapman S.B."/>
            <person name="Dewar J."/>
            <person name="Goldberg J."/>
            <person name="Griggs A."/>
            <person name="Gujja S."/>
            <person name="Hansen M."/>
            <person name="Howarth C."/>
            <person name="Imamovic A."/>
            <person name="Larimer J."/>
            <person name="McCowan C."/>
            <person name="Murphy C."/>
            <person name="Neiman D."/>
            <person name="Pearson M."/>
            <person name="Priest M."/>
            <person name="Roberts A."/>
            <person name="Saif S."/>
            <person name="Shea T."/>
            <person name="Sisk P."/>
            <person name="Sykes S."/>
            <person name="Wortman J."/>
            <person name="Nusbaum C."/>
            <person name="Birren B."/>
        </authorList>
    </citation>
    <scope>NUCLEOTIDE SEQUENCE [LARGE SCALE GENOMIC DNA]</scope>
    <source>
        <strain evidence="2">VD146</strain>
    </source>
</reference>
<dbReference type="Proteomes" id="UP000014020">
    <property type="component" value="Unassembled WGS sequence"/>
</dbReference>
<protein>
    <submittedName>
        <fullName evidence="1">Uncharacterized protein</fullName>
    </submittedName>
</protein>
<evidence type="ECO:0000313" key="1">
    <source>
        <dbReference type="EMBL" id="EOP46351.1"/>
    </source>
</evidence>
<accession>R8NIM7</accession>
<sequence>MFLIEPMTKYAMYLIINDTNLNSLKQKISEAYKNFVLITQK</sequence>
<evidence type="ECO:0000313" key="2">
    <source>
        <dbReference type="Proteomes" id="UP000014020"/>
    </source>
</evidence>
<dbReference type="EMBL" id="AHFE01000018">
    <property type="protein sequence ID" value="EOP46351.1"/>
    <property type="molecule type" value="Genomic_DNA"/>
</dbReference>
<gene>
    <name evidence="1" type="ORF">IK1_04086</name>
</gene>
<organism evidence="1 2">
    <name type="scientific">Bacillus cereus (strain VD146)</name>
    <dbReference type="NCBI Taxonomy" id="1053236"/>
    <lineage>
        <taxon>Bacteria</taxon>
        <taxon>Bacillati</taxon>
        <taxon>Bacillota</taxon>
        <taxon>Bacilli</taxon>
        <taxon>Bacillales</taxon>
        <taxon>Bacillaceae</taxon>
        <taxon>Bacillus</taxon>
        <taxon>Bacillus cereus group</taxon>
    </lineage>
</organism>